<dbReference type="AlphaFoldDB" id="A0A653SGY5"/>
<feature type="chain" id="PRO_5024899663" evidence="1">
    <location>
        <begin position="24"/>
        <end position="268"/>
    </location>
</feature>
<protein>
    <submittedName>
        <fullName evidence="3">Chitobiase/beta-hexosaminidase C-terminal domain-containing protein</fullName>
    </submittedName>
</protein>
<evidence type="ECO:0000256" key="1">
    <source>
        <dbReference type="SAM" id="SignalP"/>
    </source>
</evidence>
<keyword evidence="1" id="KW-0732">Signal</keyword>
<dbReference type="RefSeq" id="WP_159302926.1">
    <property type="nucleotide sequence ID" value="NZ_LR733271.1"/>
</dbReference>
<reference evidence="3 4" key="1">
    <citation type="submission" date="2019-10" db="EMBL/GenBank/DDBJ databases">
        <authorList>
            <person name="Karimi E."/>
        </authorList>
    </citation>
    <scope>NUCLEOTIDE SEQUENCE [LARGE SCALE GENOMIC DNA]</scope>
    <source>
        <strain evidence="3">Maribacter sp. 151</strain>
    </source>
</reference>
<dbReference type="Proteomes" id="UP000430202">
    <property type="component" value="Unassembled WGS sequence"/>
</dbReference>
<dbReference type="EMBL" id="CABWLR010000003">
    <property type="protein sequence ID" value="VXB66743.1"/>
    <property type="molecule type" value="Genomic_DNA"/>
</dbReference>
<gene>
    <name evidence="3" type="ORF">MARI151_30297</name>
</gene>
<feature type="domain" description="GH29D-like beta-sandwich" evidence="2">
    <location>
        <begin position="57"/>
        <end position="104"/>
    </location>
</feature>
<keyword evidence="4" id="KW-1185">Reference proteome</keyword>
<feature type="signal peptide" evidence="1">
    <location>
        <begin position="1"/>
        <end position="23"/>
    </location>
</feature>
<evidence type="ECO:0000313" key="3">
    <source>
        <dbReference type="EMBL" id="VXB66743.1"/>
    </source>
</evidence>
<dbReference type="InterPro" id="IPR059177">
    <property type="entry name" value="GH29D-like_dom"/>
</dbReference>
<evidence type="ECO:0000259" key="2">
    <source>
        <dbReference type="Pfam" id="PF13290"/>
    </source>
</evidence>
<organism evidence="3 4">
    <name type="scientific">Maribacter litoralis</name>
    <dbReference type="NCBI Taxonomy" id="2059726"/>
    <lineage>
        <taxon>Bacteria</taxon>
        <taxon>Pseudomonadati</taxon>
        <taxon>Bacteroidota</taxon>
        <taxon>Flavobacteriia</taxon>
        <taxon>Flavobacteriales</taxon>
        <taxon>Flavobacteriaceae</taxon>
        <taxon>Maribacter</taxon>
    </lineage>
</organism>
<proteinExistence type="predicted"/>
<dbReference type="Pfam" id="PF13290">
    <property type="entry name" value="CHB_HEX_C_1"/>
    <property type="match status" value="1"/>
</dbReference>
<name>A0A653SGY5_9FLAO</name>
<evidence type="ECO:0000313" key="4">
    <source>
        <dbReference type="Proteomes" id="UP000430202"/>
    </source>
</evidence>
<sequence>MIKRTFYSIFAMLMLCQACISQNTEFASTEMFQLSDPRIQVSSIFFDSYTTLNFGLDMPNSTIKYTLDASTVNLNSKVFTEPLKITESAIIKAKMFHPDYKESDEVQLEVVKISRNSAIKQIEITPAPSEKYSGMGSAGLMDLKKGSAQFGGDKQWLGYQTEKISVSLQLKKNSTVHKIVVSALTNQSNWIFAPGKVEVFHGDSLIGEMTYPKSKKETLNKATFLNVPVKKGIYDTLKVVIYPLEEIPEWHQGKGTTPWVFIDEIIIQ</sequence>
<accession>A0A653SGY5</accession>